<feature type="domain" description="Bacterial type II secretion system protein E" evidence="4">
    <location>
        <begin position="396"/>
        <end position="410"/>
    </location>
</feature>
<name>A0A4Q1KJN1_9SPHN</name>
<dbReference type="SMART" id="SM00382">
    <property type="entry name" value="AAA"/>
    <property type="match status" value="1"/>
</dbReference>
<dbReference type="InterPro" id="IPR007831">
    <property type="entry name" value="T2SS_GspE_N"/>
</dbReference>
<evidence type="ECO:0000313" key="5">
    <source>
        <dbReference type="EMBL" id="RXR29897.1"/>
    </source>
</evidence>
<dbReference type="PROSITE" id="PS00662">
    <property type="entry name" value="T2SP_E"/>
    <property type="match status" value="1"/>
</dbReference>
<dbReference type="Proteomes" id="UP000290958">
    <property type="component" value="Unassembled WGS sequence"/>
</dbReference>
<dbReference type="InterPro" id="IPR001482">
    <property type="entry name" value="T2SS/T4SS_dom"/>
</dbReference>
<comment type="similarity">
    <text evidence="1">Belongs to the GSP E family.</text>
</comment>
<proteinExistence type="inferred from homology"/>
<dbReference type="Gene3D" id="3.30.450.90">
    <property type="match status" value="1"/>
</dbReference>
<protein>
    <submittedName>
        <fullName evidence="5">Type II secretion system protein GspE</fullName>
    </submittedName>
</protein>
<dbReference type="GO" id="GO:0005886">
    <property type="term" value="C:plasma membrane"/>
    <property type="evidence" value="ECO:0007669"/>
    <property type="project" value="TreeGrafter"/>
</dbReference>
<dbReference type="PANTHER" id="PTHR30258:SF2">
    <property type="entry name" value="COMG OPERON PROTEIN 1"/>
    <property type="match status" value="1"/>
</dbReference>
<dbReference type="Pfam" id="PF00437">
    <property type="entry name" value="T2SSE"/>
    <property type="match status" value="1"/>
</dbReference>
<dbReference type="EMBL" id="SBKP01000003">
    <property type="protein sequence ID" value="RXR29897.1"/>
    <property type="molecule type" value="Genomic_DNA"/>
</dbReference>
<comment type="caution">
    <text evidence="5">The sequence shown here is derived from an EMBL/GenBank/DDBJ whole genome shotgun (WGS) entry which is preliminary data.</text>
</comment>
<reference evidence="6" key="1">
    <citation type="submission" date="2019-01" db="EMBL/GenBank/DDBJ databases">
        <title>Cytophagaceae bacterium strain CAR-16.</title>
        <authorList>
            <person name="Chen W.-M."/>
        </authorList>
    </citation>
    <scope>NUCLEOTIDE SEQUENCE [LARGE SCALE GENOMIC DNA]</scope>
    <source>
        <strain evidence="6">CHR27</strain>
    </source>
</reference>
<evidence type="ECO:0000313" key="6">
    <source>
        <dbReference type="Proteomes" id="UP000290958"/>
    </source>
</evidence>
<dbReference type="CDD" id="cd01129">
    <property type="entry name" value="PulE-GspE-like"/>
    <property type="match status" value="1"/>
</dbReference>
<keyword evidence="6" id="KW-1185">Reference proteome</keyword>
<accession>A0A4Q1KJN1</accession>
<evidence type="ECO:0000259" key="4">
    <source>
        <dbReference type="PROSITE" id="PS00662"/>
    </source>
</evidence>
<sequence>MALFNKETAPVSPLSADGLGSRARALENLTLEDLLIAEHVLSEEALSRARLVGQESGERLEAVITRLGLASESALAQMFARATGLPLLSAADLPDTPVAGRALSPDFLHDMRVVPVALDDQALTVALANPLDSFASEAMRFVFGKPVRAVIALPSDIDAATERLYGRSTPDAGSDESGIDEDDLERMKDLVSDAPVIRAVNRLIAEAVDARASDIHIEPTDDRLAIRFRLDGVLQDRPALPAAMRAPLVSRIKVMAGLNIAERRLPQDGRLRLAVRGHEIDLRVATAPSIHGESVVLRVLDRSNLALDFGTLGFDPALTEEFRRALHRPHGIVLVTGPTGSGKTTTLYAALAELNERGRKLLTVEDPIEYRLPGVIQTQVNPGIGFSFSSALRSFLRQDPDVMMVGEIRDGETAQIAVQAALTGHVILSTLHTNTAVGAVGRLLDMGVEPFLLSSVLNGVLAQRLVRRLCGTCKEPSVIDTEAAVNLANEQGIAAPAMLYRGAGCDACGGSGYKGRVALHELLVVTDTIGRMILRNADGREIAAEAMQSGMRSLLADGIAKAAAGQTSLAEVLRVANEG</sequence>
<keyword evidence="2" id="KW-0547">Nucleotide-binding</keyword>
<dbReference type="InterPro" id="IPR027417">
    <property type="entry name" value="P-loop_NTPase"/>
</dbReference>
<dbReference type="PANTHER" id="PTHR30258">
    <property type="entry name" value="TYPE II SECRETION SYSTEM PROTEIN GSPE-RELATED"/>
    <property type="match status" value="1"/>
</dbReference>
<dbReference type="InterPro" id="IPR037257">
    <property type="entry name" value="T2SS_E_N_sf"/>
</dbReference>
<dbReference type="SUPFAM" id="SSF52540">
    <property type="entry name" value="P-loop containing nucleoside triphosphate hydrolases"/>
    <property type="match status" value="1"/>
</dbReference>
<dbReference type="FunFam" id="3.30.450.90:FF:000001">
    <property type="entry name" value="Type II secretion system ATPase GspE"/>
    <property type="match status" value="1"/>
</dbReference>
<dbReference type="OrthoDB" id="9804785at2"/>
<dbReference type="AlphaFoldDB" id="A0A4Q1KJN1"/>
<dbReference type="InterPro" id="IPR003593">
    <property type="entry name" value="AAA+_ATPase"/>
</dbReference>
<dbReference type="Gene3D" id="3.40.50.300">
    <property type="entry name" value="P-loop containing nucleotide triphosphate hydrolases"/>
    <property type="match status" value="1"/>
</dbReference>
<dbReference type="GO" id="GO:0016887">
    <property type="term" value="F:ATP hydrolysis activity"/>
    <property type="evidence" value="ECO:0007669"/>
    <property type="project" value="TreeGrafter"/>
</dbReference>
<dbReference type="RefSeq" id="WP_129403434.1">
    <property type="nucleotide sequence ID" value="NZ_SBKP01000003.1"/>
</dbReference>
<organism evidence="5 6">
    <name type="scientific">Sphingobium fluviale</name>
    <dbReference type="NCBI Taxonomy" id="2506423"/>
    <lineage>
        <taxon>Bacteria</taxon>
        <taxon>Pseudomonadati</taxon>
        <taxon>Pseudomonadota</taxon>
        <taxon>Alphaproteobacteria</taxon>
        <taxon>Sphingomonadales</taxon>
        <taxon>Sphingomonadaceae</taxon>
        <taxon>Sphingobium</taxon>
    </lineage>
</organism>
<gene>
    <name evidence="5" type="ORF">EQG66_05000</name>
</gene>
<dbReference type="SUPFAM" id="SSF160246">
    <property type="entry name" value="EspE N-terminal domain-like"/>
    <property type="match status" value="1"/>
</dbReference>
<evidence type="ECO:0000256" key="2">
    <source>
        <dbReference type="ARBA" id="ARBA00022741"/>
    </source>
</evidence>
<dbReference type="GO" id="GO:0005524">
    <property type="term" value="F:ATP binding"/>
    <property type="evidence" value="ECO:0007669"/>
    <property type="project" value="UniProtKB-KW"/>
</dbReference>
<evidence type="ECO:0000256" key="3">
    <source>
        <dbReference type="ARBA" id="ARBA00022840"/>
    </source>
</evidence>
<dbReference type="Gene3D" id="1.10.40.70">
    <property type="match status" value="1"/>
</dbReference>
<dbReference type="Gene3D" id="3.30.300.160">
    <property type="entry name" value="Type II secretion system, protein E, N-terminal domain"/>
    <property type="match status" value="1"/>
</dbReference>
<dbReference type="FunFam" id="3.40.50.300:FF:000398">
    <property type="entry name" value="Type IV pilus assembly ATPase PilB"/>
    <property type="match status" value="1"/>
</dbReference>
<dbReference type="Pfam" id="PF05157">
    <property type="entry name" value="MshEN"/>
    <property type="match status" value="1"/>
</dbReference>
<evidence type="ECO:0000256" key="1">
    <source>
        <dbReference type="ARBA" id="ARBA00006611"/>
    </source>
</evidence>
<keyword evidence="3" id="KW-0067">ATP-binding</keyword>